<dbReference type="Proteomes" id="UP001187682">
    <property type="component" value="Unassembled WGS sequence"/>
</dbReference>
<keyword evidence="1" id="KW-0472">Membrane</keyword>
<keyword evidence="3" id="KW-1185">Reference proteome</keyword>
<proteinExistence type="predicted"/>
<dbReference type="AlphaFoldDB" id="A0AAE8SW06"/>
<comment type="caution">
    <text evidence="2">The sequence shown here is derived from an EMBL/GenBank/DDBJ whole genome shotgun (WGS) entry which is preliminary data.</text>
</comment>
<evidence type="ECO:0000313" key="3">
    <source>
        <dbReference type="Proteomes" id="UP001187682"/>
    </source>
</evidence>
<dbReference type="EMBL" id="ONZQ02000007">
    <property type="protein sequence ID" value="SPO03089.1"/>
    <property type="molecule type" value="Genomic_DNA"/>
</dbReference>
<evidence type="ECO:0000313" key="2">
    <source>
        <dbReference type="EMBL" id="SPO03089.1"/>
    </source>
</evidence>
<reference evidence="2" key="1">
    <citation type="submission" date="2018-03" db="EMBL/GenBank/DDBJ databases">
        <authorList>
            <person name="Guldener U."/>
        </authorList>
    </citation>
    <scope>NUCLEOTIDE SEQUENCE</scope>
</reference>
<accession>A0AAE8SW06</accession>
<feature type="transmembrane region" description="Helical" evidence="1">
    <location>
        <begin position="32"/>
        <end position="53"/>
    </location>
</feature>
<protein>
    <submittedName>
        <fullName evidence="2">Uncharacterized protein</fullName>
    </submittedName>
</protein>
<keyword evidence="1" id="KW-0812">Transmembrane</keyword>
<keyword evidence="1" id="KW-1133">Transmembrane helix</keyword>
<name>A0AAE8SW06_9PEZI</name>
<organism evidence="2 3">
    <name type="scientific">Cephalotrichum gorgonifer</name>
    <dbReference type="NCBI Taxonomy" id="2041049"/>
    <lineage>
        <taxon>Eukaryota</taxon>
        <taxon>Fungi</taxon>
        <taxon>Dikarya</taxon>
        <taxon>Ascomycota</taxon>
        <taxon>Pezizomycotina</taxon>
        <taxon>Sordariomycetes</taxon>
        <taxon>Hypocreomycetidae</taxon>
        <taxon>Microascales</taxon>
        <taxon>Microascaceae</taxon>
        <taxon>Cephalotrichum</taxon>
    </lineage>
</organism>
<sequence>MLASKILHRGIIIRTRLPRRDDQMGWRLERRLFFWILVLVALEQLLTGPRLLLTLGSAP</sequence>
<evidence type="ECO:0000256" key="1">
    <source>
        <dbReference type="SAM" id="Phobius"/>
    </source>
</evidence>
<gene>
    <name evidence="2" type="ORF">DNG_05771</name>
</gene>